<dbReference type="EMBL" id="BMGR01000011">
    <property type="protein sequence ID" value="GGG13325.1"/>
    <property type="molecule type" value="Genomic_DNA"/>
</dbReference>
<sequence length="65" mass="7711">MVRYLRLLVGLFLFAGLIYFSISLGIKIFNEVPSHEEDFYTPLLGTIIFAFTFLFFILWNRMNKL</sequence>
<dbReference type="Proteomes" id="UP000644756">
    <property type="component" value="Unassembled WGS sequence"/>
</dbReference>
<evidence type="ECO:0000313" key="3">
    <source>
        <dbReference type="Proteomes" id="UP000644756"/>
    </source>
</evidence>
<proteinExistence type="predicted"/>
<keyword evidence="1" id="KW-1133">Transmembrane helix</keyword>
<reference evidence="2" key="1">
    <citation type="journal article" date="2014" name="Int. J. Syst. Evol. Microbiol.">
        <title>Complete genome sequence of Corynebacterium casei LMG S-19264T (=DSM 44701T), isolated from a smear-ripened cheese.</title>
        <authorList>
            <consortium name="US DOE Joint Genome Institute (JGI-PGF)"/>
            <person name="Walter F."/>
            <person name="Albersmeier A."/>
            <person name="Kalinowski J."/>
            <person name="Ruckert C."/>
        </authorList>
    </citation>
    <scope>NUCLEOTIDE SEQUENCE</scope>
    <source>
        <strain evidence="2">CGMCC 1.12987</strain>
    </source>
</reference>
<keyword evidence="1" id="KW-0472">Membrane</keyword>
<protein>
    <submittedName>
        <fullName evidence="2">Uncharacterized protein</fullName>
    </submittedName>
</protein>
<comment type="caution">
    <text evidence="2">The sequence shown here is derived from an EMBL/GenBank/DDBJ whole genome shotgun (WGS) entry which is preliminary data.</text>
</comment>
<feature type="transmembrane region" description="Helical" evidence="1">
    <location>
        <begin position="39"/>
        <end position="59"/>
    </location>
</feature>
<name>A0A917D737_9BACL</name>
<organism evidence="2 3">
    <name type="scientific">Paenibacillus abyssi</name>
    <dbReference type="NCBI Taxonomy" id="1340531"/>
    <lineage>
        <taxon>Bacteria</taxon>
        <taxon>Bacillati</taxon>
        <taxon>Bacillota</taxon>
        <taxon>Bacilli</taxon>
        <taxon>Bacillales</taxon>
        <taxon>Paenibacillaceae</taxon>
        <taxon>Paenibacillus</taxon>
    </lineage>
</organism>
<keyword evidence="1" id="KW-0812">Transmembrane</keyword>
<gene>
    <name evidence="2" type="ORF">GCM10010916_32850</name>
</gene>
<dbReference type="AlphaFoldDB" id="A0A917D737"/>
<keyword evidence="3" id="KW-1185">Reference proteome</keyword>
<evidence type="ECO:0000256" key="1">
    <source>
        <dbReference type="SAM" id="Phobius"/>
    </source>
</evidence>
<evidence type="ECO:0000313" key="2">
    <source>
        <dbReference type="EMBL" id="GGG13325.1"/>
    </source>
</evidence>
<dbReference type="RefSeq" id="WP_188532167.1">
    <property type="nucleotide sequence ID" value="NZ_BMGR01000011.1"/>
</dbReference>
<accession>A0A917D737</accession>
<reference evidence="2" key="2">
    <citation type="submission" date="2020-09" db="EMBL/GenBank/DDBJ databases">
        <authorList>
            <person name="Sun Q."/>
            <person name="Zhou Y."/>
        </authorList>
    </citation>
    <scope>NUCLEOTIDE SEQUENCE</scope>
    <source>
        <strain evidence="2">CGMCC 1.12987</strain>
    </source>
</reference>